<evidence type="ECO:0000313" key="3">
    <source>
        <dbReference type="Proteomes" id="UP001163046"/>
    </source>
</evidence>
<protein>
    <recommendedName>
        <fullName evidence="1">SAM domain-containing protein</fullName>
    </recommendedName>
</protein>
<gene>
    <name evidence="2" type="ORF">OS493_038467</name>
</gene>
<dbReference type="OrthoDB" id="5989538at2759"/>
<evidence type="ECO:0000259" key="1">
    <source>
        <dbReference type="PROSITE" id="PS50105"/>
    </source>
</evidence>
<dbReference type="PROSITE" id="PS50105">
    <property type="entry name" value="SAM_DOMAIN"/>
    <property type="match status" value="1"/>
</dbReference>
<comment type="caution">
    <text evidence="2">The sequence shown here is derived from an EMBL/GenBank/DDBJ whole genome shotgun (WGS) entry which is preliminary data.</text>
</comment>
<dbReference type="AlphaFoldDB" id="A0A9W9ZWN6"/>
<name>A0A9W9ZWN6_9CNID</name>
<dbReference type="Gene3D" id="1.10.150.50">
    <property type="entry name" value="Transcription Factor, Ets-1"/>
    <property type="match status" value="1"/>
</dbReference>
<feature type="domain" description="SAM" evidence="1">
    <location>
        <begin position="4"/>
        <end position="68"/>
    </location>
</feature>
<dbReference type="Proteomes" id="UP001163046">
    <property type="component" value="Unassembled WGS sequence"/>
</dbReference>
<evidence type="ECO:0000313" key="2">
    <source>
        <dbReference type="EMBL" id="KAJ7388328.1"/>
    </source>
</evidence>
<dbReference type="Pfam" id="PF00536">
    <property type="entry name" value="SAM_1"/>
    <property type="match status" value="1"/>
</dbReference>
<organism evidence="2 3">
    <name type="scientific">Desmophyllum pertusum</name>
    <dbReference type="NCBI Taxonomy" id="174260"/>
    <lineage>
        <taxon>Eukaryota</taxon>
        <taxon>Metazoa</taxon>
        <taxon>Cnidaria</taxon>
        <taxon>Anthozoa</taxon>
        <taxon>Hexacorallia</taxon>
        <taxon>Scleractinia</taxon>
        <taxon>Caryophylliina</taxon>
        <taxon>Caryophylliidae</taxon>
        <taxon>Desmophyllum</taxon>
    </lineage>
</organism>
<dbReference type="InterPro" id="IPR001660">
    <property type="entry name" value="SAM"/>
</dbReference>
<dbReference type="InterPro" id="IPR013761">
    <property type="entry name" value="SAM/pointed_sf"/>
</dbReference>
<keyword evidence="3" id="KW-1185">Reference proteome</keyword>
<dbReference type="SMART" id="SM00454">
    <property type="entry name" value="SAM"/>
    <property type="match status" value="1"/>
</dbReference>
<reference evidence="2" key="1">
    <citation type="submission" date="2023-01" db="EMBL/GenBank/DDBJ databases">
        <title>Genome assembly of the deep-sea coral Lophelia pertusa.</title>
        <authorList>
            <person name="Herrera S."/>
            <person name="Cordes E."/>
        </authorList>
    </citation>
    <scope>NUCLEOTIDE SEQUENCE</scope>
    <source>
        <strain evidence="2">USNM1676648</strain>
        <tissue evidence="2">Polyp</tissue>
    </source>
</reference>
<dbReference type="EMBL" id="MU825494">
    <property type="protein sequence ID" value="KAJ7388328.1"/>
    <property type="molecule type" value="Genomic_DNA"/>
</dbReference>
<sequence length="83" mass="9179">MAEDSVDEVCEFLDKRGLDQDVVAKFRSEKMDVEAVSHSTDDVLEDLGLTKTGDRVSLRAFCQTIPVTEKAGESKDGIRGIFQ</sequence>
<dbReference type="SUPFAM" id="SSF47769">
    <property type="entry name" value="SAM/Pointed domain"/>
    <property type="match status" value="1"/>
</dbReference>
<accession>A0A9W9ZWN6</accession>
<proteinExistence type="predicted"/>